<feature type="domain" description="CAP-Gly" evidence="3">
    <location>
        <begin position="22"/>
        <end position="67"/>
    </location>
</feature>
<evidence type="ECO:0000256" key="1">
    <source>
        <dbReference type="SAM" id="Coils"/>
    </source>
</evidence>
<evidence type="ECO:0000313" key="5">
    <source>
        <dbReference type="Proteomes" id="UP001217754"/>
    </source>
</evidence>
<dbReference type="EMBL" id="CP119961">
    <property type="protein sequence ID" value="WFD39532.1"/>
    <property type="molecule type" value="Genomic_DNA"/>
</dbReference>
<dbReference type="SUPFAM" id="SSF74924">
    <property type="entry name" value="Cap-Gly domain"/>
    <property type="match status" value="1"/>
</dbReference>
<evidence type="ECO:0000313" key="4">
    <source>
        <dbReference type="EMBL" id="WFD39532.1"/>
    </source>
</evidence>
<dbReference type="InterPro" id="IPR036859">
    <property type="entry name" value="CAP-Gly_dom_sf"/>
</dbReference>
<reference evidence="4" key="1">
    <citation type="submission" date="2023-03" db="EMBL/GenBank/DDBJ databases">
        <title>Mating type loci evolution in Malassezia.</title>
        <authorList>
            <person name="Coelho M.A."/>
        </authorList>
    </citation>
    <scope>NUCLEOTIDE SEQUENCE</scope>
    <source>
        <strain evidence="4">CBS 9431</strain>
    </source>
</reference>
<evidence type="ECO:0000259" key="3">
    <source>
        <dbReference type="PROSITE" id="PS50245"/>
    </source>
</evidence>
<dbReference type="Pfam" id="PF01302">
    <property type="entry name" value="CAP_GLY"/>
    <property type="match status" value="1"/>
</dbReference>
<dbReference type="InterPro" id="IPR000938">
    <property type="entry name" value="CAP-Gly_domain"/>
</dbReference>
<evidence type="ECO:0000256" key="2">
    <source>
        <dbReference type="SAM" id="MobiDB-lite"/>
    </source>
</evidence>
<proteinExistence type="predicted"/>
<protein>
    <recommendedName>
        <fullName evidence="3">CAP-Gly domain-containing protein</fullName>
    </recommendedName>
</protein>
<accession>A0AAF0F763</accession>
<dbReference type="Proteomes" id="UP001217754">
    <property type="component" value="Chromosome 4"/>
</dbReference>
<dbReference type="AlphaFoldDB" id="A0AAF0F763"/>
<feature type="compositionally biased region" description="Polar residues" evidence="2">
    <location>
        <begin position="143"/>
        <end position="156"/>
    </location>
</feature>
<feature type="compositionally biased region" description="Polar residues" evidence="2">
    <location>
        <begin position="75"/>
        <end position="92"/>
    </location>
</feature>
<dbReference type="PROSITE" id="PS50245">
    <property type="entry name" value="CAP_GLY_2"/>
    <property type="match status" value="1"/>
</dbReference>
<sequence length="527" mass="57594">MEIGDEVRFEGSDLTGVLRYLGPVEGRDGHFAGLELIGASVGQGKNDGTIQGVQYFATTPNNGMFGPSAKLVHLSTTRPSSATARPLSSLSGRASRSEERPPSRARQSNVPLPSATPQRRTPARGMLSPGVRTPHTFARPSGLSATPQATRTTSMPRSVRRPTSAAGHARPTSVLRTPRREPSGFSFDAPAPASVDDPSRRLGLLEQMDLENRSATALGSADDTVPMVVHEQVAEELKNAQARLQTLKVSSEDTEALREQTETLRTELAAVRAEMDKMRTESEGDAKLKPMVTAWDRERAELSSRIEELQGAGREAIAVFEHQLDLAATEQQGLRTHIQELETQLAKDPRDASVSATDIDLANLREQNAHLTDKVAALEEELAEAKDKLDAANDAAKKASTAHDAAAGSLREKIRAAEQESGEHADAARRAEAEVKKLEAALQAEKAAHERERQEIESMRAAPHDEQLQAQLKKLEASKKELEDVHAKEIAELESLVESRIFREDELETEMEQLRKERDEALAKLKE</sequence>
<dbReference type="SMART" id="SM01052">
    <property type="entry name" value="CAP_GLY"/>
    <property type="match status" value="1"/>
</dbReference>
<organism evidence="4 5">
    <name type="scientific">Malassezia japonica</name>
    <dbReference type="NCBI Taxonomy" id="223818"/>
    <lineage>
        <taxon>Eukaryota</taxon>
        <taxon>Fungi</taxon>
        <taxon>Dikarya</taxon>
        <taxon>Basidiomycota</taxon>
        <taxon>Ustilaginomycotina</taxon>
        <taxon>Malasseziomycetes</taxon>
        <taxon>Malasseziales</taxon>
        <taxon>Malasseziaceae</taxon>
        <taxon>Malassezia</taxon>
    </lineage>
</organism>
<feature type="region of interest" description="Disordered" evidence="2">
    <location>
        <begin position="442"/>
        <end position="467"/>
    </location>
</feature>
<dbReference type="Gene3D" id="2.30.30.190">
    <property type="entry name" value="CAP Gly-rich-like domain"/>
    <property type="match status" value="1"/>
</dbReference>
<name>A0AAF0F763_9BASI</name>
<keyword evidence="5" id="KW-1185">Reference proteome</keyword>
<feature type="compositionally biased region" description="Polar residues" evidence="2">
    <location>
        <begin position="107"/>
        <end position="119"/>
    </location>
</feature>
<feature type="compositionally biased region" description="Basic and acidic residues" evidence="2">
    <location>
        <begin position="446"/>
        <end position="467"/>
    </location>
</feature>
<gene>
    <name evidence="4" type="ORF">MJAP1_002511</name>
</gene>
<keyword evidence="1" id="KW-0175">Coiled coil</keyword>
<feature type="coiled-coil region" evidence="1">
    <location>
        <begin position="230"/>
        <end position="312"/>
    </location>
</feature>
<dbReference type="GeneID" id="85226162"/>
<dbReference type="RefSeq" id="XP_060122429.1">
    <property type="nucleotide sequence ID" value="XM_060266446.1"/>
</dbReference>
<feature type="region of interest" description="Disordered" evidence="2">
    <location>
        <begin position="75"/>
        <end position="198"/>
    </location>
</feature>
<dbReference type="PROSITE" id="PS00845">
    <property type="entry name" value="CAP_GLY_1"/>
    <property type="match status" value="1"/>
</dbReference>